<keyword evidence="5 9" id="KW-0798">TonB box</keyword>
<evidence type="ECO:0000313" key="13">
    <source>
        <dbReference type="EMBL" id="MFE3867460.1"/>
    </source>
</evidence>
<dbReference type="Gene3D" id="2.40.170.20">
    <property type="entry name" value="TonB-dependent receptor, beta-barrel domain"/>
    <property type="match status" value="1"/>
</dbReference>
<evidence type="ECO:0000256" key="5">
    <source>
        <dbReference type="ARBA" id="ARBA00023077"/>
    </source>
</evidence>
<dbReference type="InterPro" id="IPR037066">
    <property type="entry name" value="Plug_dom_sf"/>
</dbReference>
<dbReference type="Gene3D" id="2.170.130.10">
    <property type="entry name" value="TonB-dependent receptor, plug domain"/>
    <property type="match status" value="1"/>
</dbReference>
<evidence type="ECO:0000256" key="1">
    <source>
        <dbReference type="ARBA" id="ARBA00004571"/>
    </source>
</evidence>
<keyword evidence="10" id="KW-0732">Signal</keyword>
<evidence type="ECO:0000256" key="9">
    <source>
        <dbReference type="RuleBase" id="RU003357"/>
    </source>
</evidence>
<sequence>MKKFVLLLFILNTTFLFAQKEISGFVLDNAGVAISGVNVTEKGTNNSVSTDFNGAYSINVKEGATLVFSYFGYSKQEYDTIETILNVVLSQGDGDGHNEFVVTGTRAAPRSNITTALPMDVLSSKELTATGRATFDKVLQYKIPSFNTVQTPVNDATSLLDPYEIRNMGPSRTLILINGKRKNLSSLLYVQTSPGQGETGTDISAIPIDAIERVEILRDGASPQYGSDAIAGVINIILKKRADEGSATLKTGITAEGDGEMLGVSLNNGSTAGDKGFVNYTLDFSKVNLANRPGKVDAEGDFNDFVKINPVLYNSYVNNDNTLGGTNITGMNDIQINTVFEQYKGSPDYNAKLATINQGNITGRQAVDDFLKEKPDGGNINGSPQTAAIKFLVNGEFNLSNETLLYYNAAYAYKKVNSFANYRTPYWRSIKNPFENSSIPNWSKSSVYPTYLKDFFGDGTTASYKGYHPALTGDLNDYNATLGYKSIKNGWNTDASITIGGNSQAYRVENSQNKSDIVTYTIDPATGLPMINPATGLPFTTNVYKENSPISFKPGGASFNHIVGNLDISKVLSDKISIGFGSEVRTETFVVTEGDKASWDGEGADSFSGNRPENSGKWNRYNLGGYFDLAYDFNKNFLINGTVRYEDYSDFGSAIVWKLSSRYKFYKDKITVRGSVSTGFRAPTLHQIYTQKSQYSLAPGQGIQISGLINNISVQASVLGIPELEAEKSTNITVGIGAKPLKNFNFTVDYYNIKVKDRIILGDKVETQFGSVAWFENSFDSRTSGLDVVLNYGIIKLATGELNFNLSGNVTFENKRISPVASDNFGATLDALMFTSRPETKWILGANYKFKKIDLSLNNTYFGKTTFKQDGLDPNLKTEFIPKIVTDVGINYAATDKVTVAFNVNNLLNVLPEWKFKAENAAGTAILNDPAQVKSQFNLITFNGRYSQMTYQGYHFSQLGTLFSLSLSYKF</sequence>
<evidence type="ECO:0000256" key="6">
    <source>
        <dbReference type="ARBA" id="ARBA00023136"/>
    </source>
</evidence>
<accession>A0ABW6HTY9</accession>
<keyword evidence="3 8" id="KW-1134">Transmembrane beta strand</keyword>
<proteinExistence type="inferred from homology"/>
<keyword evidence="14" id="KW-1185">Reference proteome</keyword>
<dbReference type="Pfam" id="PF00593">
    <property type="entry name" value="TonB_dep_Rec_b-barrel"/>
    <property type="match status" value="1"/>
</dbReference>
<dbReference type="SUPFAM" id="SSF56935">
    <property type="entry name" value="Porins"/>
    <property type="match status" value="1"/>
</dbReference>
<dbReference type="InterPro" id="IPR008969">
    <property type="entry name" value="CarboxyPept-like_regulatory"/>
</dbReference>
<evidence type="ECO:0000256" key="4">
    <source>
        <dbReference type="ARBA" id="ARBA00022692"/>
    </source>
</evidence>
<dbReference type="InterPro" id="IPR036942">
    <property type="entry name" value="Beta-barrel_TonB_sf"/>
</dbReference>
<evidence type="ECO:0000259" key="11">
    <source>
        <dbReference type="Pfam" id="PF00593"/>
    </source>
</evidence>
<dbReference type="InterPro" id="IPR000531">
    <property type="entry name" value="Beta-barrel_TonB"/>
</dbReference>
<reference evidence="13 14" key="1">
    <citation type="submission" date="2024-06" db="EMBL/GenBank/DDBJ databases">
        <title>Flavobacterium spp. isolated from glacier.</title>
        <authorList>
            <person name="Han D."/>
        </authorList>
    </citation>
    <scope>NUCLEOTIDE SEQUENCE [LARGE SCALE GENOMIC DNA]</scope>
    <source>
        <strain evidence="13 14">LS2P90</strain>
    </source>
</reference>
<evidence type="ECO:0000313" key="14">
    <source>
        <dbReference type="Proteomes" id="UP001600109"/>
    </source>
</evidence>
<gene>
    <name evidence="13" type="ORF">ACFX5E_05145</name>
</gene>
<keyword evidence="2 8" id="KW-0813">Transport</keyword>
<dbReference type="PANTHER" id="PTHR47234">
    <property type="match status" value="1"/>
</dbReference>
<organism evidence="13 14">
    <name type="scientific">Flavobacterium xylosi</name>
    <dbReference type="NCBI Taxonomy" id="3230415"/>
    <lineage>
        <taxon>Bacteria</taxon>
        <taxon>Pseudomonadati</taxon>
        <taxon>Bacteroidota</taxon>
        <taxon>Flavobacteriia</taxon>
        <taxon>Flavobacteriales</taxon>
        <taxon>Flavobacteriaceae</taxon>
        <taxon>Flavobacterium</taxon>
    </lineage>
</organism>
<dbReference type="SUPFAM" id="SSF49464">
    <property type="entry name" value="Carboxypeptidase regulatory domain-like"/>
    <property type="match status" value="1"/>
</dbReference>
<dbReference type="Gene3D" id="2.60.40.1120">
    <property type="entry name" value="Carboxypeptidase-like, regulatory domain"/>
    <property type="match status" value="1"/>
</dbReference>
<feature type="domain" description="TonB-dependent receptor-like beta-barrel" evidence="11">
    <location>
        <begin position="448"/>
        <end position="907"/>
    </location>
</feature>
<comment type="similarity">
    <text evidence="8 9">Belongs to the TonB-dependent receptor family.</text>
</comment>
<comment type="subcellular location">
    <subcellularLocation>
        <location evidence="1 8">Cell outer membrane</location>
        <topology evidence="1 8">Multi-pass membrane protein</topology>
    </subcellularLocation>
</comment>
<evidence type="ECO:0000259" key="12">
    <source>
        <dbReference type="Pfam" id="PF07715"/>
    </source>
</evidence>
<keyword evidence="7 8" id="KW-0998">Cell outer membrane</keyword>
<evidence type="ECO:0000256" key="7">
    <source>
        <dbReference type="ARBA" id="ARBA00023237"/>
    </source>
</evidence>
<comment type="caution">
    <text evidence="13">The sequence shown here is derived from an EMBL/GenBank/DDBJ whole genome shotgun (WGS) entry which is preliminary data.</text>
</comment>
<dbReference type="InterPro" id="IPR039426">
    <property type="entry name" value="TonB-dep_rcpt-like"/>
</dbReference>
<name>A0ABW6HTY9_9FLAO</name>
<dbReference type="Pfam" id="PF07715">
    <property type="entry name" value="Plug"/>
    <property type="match status" value="1"/>
</dbReference>
<keyword evidence="6 8" id="KW-0472">Membrane</keyword>
<keyword evidence="13" id="KW-0675">Receptor</keyword>
<dbReference type="RefSeq" id="WP_379854125.1">
    <property type="nucleotide sequence ID" value="NZ_JBHZPZ010000004.1"/>
</dbReference>
<feature type="domain" description="TonB-dependent receptor plug" evidence="12">
    <location>
        <begin position="114"/>
        <end position="233"/>
    </location>
</feature>
<protein>
    <submittedName>
        <fullName evidence="13">TonB-dependent receptor domain-containing protein</fullName>
    </submittedName>
</protein>
<dbReference type="Proteomes" id="UP001600109">
    <property type="component" value="Unassembled WGS sequence"/>
</dbReference>
<dbReference type="InterPro" id="IPR012910">
    <property type="entry name" value="Plug_dom"/>
</dbReference>
<dbReference type="PROSITE" id="PS52016">
    <property type="entry name" value="TONB_DEPENDENT_REC_3"/>
    <property type="match status" value="1"/>
</dbReference>
<dbReference type="EMBL" id="JBHZPZ010000004">
    <property type="protein sequence ID" value="MFE3867460.1"/>
    <property type="molecule type" value="Genomic_DNA"/>
</dbReference>
<dbReference type="PANTHER" id="PTHR47234:SF3">
    <property type="entry name" value="SECRETIN_TONB SHORT N-TERMINAL DOMAIN-CONTAINING PROTEIN"/>
    <property type="match status" value="1"/>
</dbReference>
<dbReference type="Pfam" id="PF13715">
    <property type="entry name" value="CarbopepD_reg_2"/>
    <property type="match status" value="1"/>
</dbReference>
<evidence type="ECO:0000256" key="3">
    <source>
        <dbReference type="ARBA" id="ARBA00022452"/>
    </source>
</evidence>
<feature type="chain" id="PRO_5047188169" evidence="10">
    <location>
        <begin position="19"/>
        <end position="971"/>
    </location>
</feature>
<feature type="signal peptide" evidence="10">
    <location>
        <begin position="1"/>
        <end position="18"/>
    </location>
</feature>
<keyword evidence="4 8" id="KW-0812">Transmembrane</keyword>
<evidence type="ECO:0000256" key="8">
    <source>
        <dbReference type="PROSITE-ProRule" id="PRU01360"/>
    </source>
</evidence>
<evidence type="ECO:0000256" key="2">
    <source>
        <dbReference type="ARBA" id="ARBA00022448"/>
    </source>
</evidence>
<evidence type="ECO:0000256" key="10">
    <source>
        <dbReference type="SAM" id="SignalP"/>
    </source>
</evidence>